<dbReference type="AlphaFoldDB" id="A0A7M5XFT5"/>
<dbReference type="OrthoDB" id="410104at2759"/>
<dbReference type="PANTHER" id="PTHR23227">
    <property type="entry name" value="BUCENTAUR RELATED"/>
    <property type="match status" value="1"/>
</dbReference>
<dbReference type="InterPro" id="IPR027124">
    <property type="entry name" value="Swc5/CFDP1/2"/>
</dbReference>
<dbReference type="InterPro" id="IPR036691">
    <property type="entry name" value="Endo/exonu/phosph_ase_sf"/>
</dbReference>
<proteinExistence type="predicted"/>
<accession>A0A7M5XFT5</accession>
<name>A0A7M5XFT5_9CNID</name>
<dbReference type="EnsemblMetazoa" id="CLYHEMT022849.1">
    <property type="protein sequence ID" value="CLYHEMP022849.1"/>
    <property type="gene ID" value="CLYHEMG022849"/>
</dbReference>
<feature type="domain" description="Endonuclease/exonuclease/phosphatase" evidence="1">
    <location>
        <begin position="116"/>
        <end position="256"/>
    </location>
</feature>
<evidence type="ECO:0000313" key="3">
    <source>
        <dbReference type="Proteomes" id="UP000594262"/>
    </source>
</evidence>
<dbReference type="InterPro" id="IPR005135">
    <property type="entry name" value="Endo/exonuclease/phosphatase"/>
</dbReference>
<protein>
    <recommendedName>
        <fullName evidence="1">Endonuclease/exonuclease/phosphatase domain-containing protein</fullName>
    </recommendedName>
</protein>
<dbReference type="PANTHER" id="PTHR23227:SF85">
    <property type="entry name" value="CRANIOFACIAL DEVELOPMENT PROTEIN 2"/>
    <property type="match status" value="1"/>
</dbReference>
<dbReference type="SUPFAM" id="SSF56219">
    <property type="entry name" value="DNase I-like"/>
    <property type="match status" value="1"/>
</dbReference>
<keyword evidence="3" id="KW-1185">Reference proteome</keyword>
<evidence type="ECO:0000259" key="1">
    <source>
        <dbReference type="Pfam" id="PF14529"/>
    </source>
</evidence>
<dbReference type="Pfam" id="PF14529">
    <property type="entry name" value="Exo_endo_phos_2"/>
    <property type="match status" value="1"/>
</dbReference>
<reference evidence="2" key="1">
    <citation type="submission" date="2021-01" db="UniProtKB">
        <authorList>
            <consortium name="EnsemblMetazoa"/>
        </authorList>
    </citation>
    <scope>IDENTIFICATION</scope>
</reference>
<dbReference type="Proteomes" id="UP000594262">
    <property type="component" value="Unplaced"/>
</dbReference>
<evidence type="ECO:0000313" key="2">
    <source>
        <dbReference type="EnsemblMetazoa" id="CLYHEMP022849.1"/>
    </source>
</evidence>
<dbReference type="GO" id="GO:0003824">
    <property type="term" value="F:catalytic activity"/>
    <property type="evidence" value="ECO:0007669"/>
    <property type="project" value="InterPro"/>
</dbReference>
<sequence>MVNKNHLHQWRIGTVNIRTGKDDIKLENCITEIAKADLSVCAFQEVRRLNSSSVKIEPKINDKNYKYELYWCGYSMKRQHGVGIAIKIENDIEIEEVLPVSPRIITANITIRGCSLRIICCYAPTEDDSTSSKNLFYANLNKQFICEKTRKVICLGDFNATSSATLYNSSLRENTLIDDLIVNNNGLRFHEFFNRNRLSVLNTWFTHKKCRRITWHSPDGVTKKVYDFVLCCSWLRQYANNCRVYNSFDFDSDHRLLIADICTPSSKIGRYISRNRTPKSIKLNLKCLQDTQIYNAFLENTVTKLEQIDLLQNNNSIINESFITYINSSAEESIPKIERSRLYQPW</sequence>
<organism evidence="2 3">
    <name type="scientific">Clytia hemisphaerica</name>
    <dbReference type="NCBI Taxonomy" id="252671"/>
    <lineage>
        <taxon>Eukaryota</taxon>
        <taxon>Metazoa</taxon>
        <taxon>Cnidaria</taxon>
        <taxon>Hydrozoa</taxon>
        <taxon>Hydroidolina</taxon>
        <taxon>Leptothecata</taxon>
        <taxon>Obeliida</taxon>
        <taxon>Clytiidae</taxon>
        <taxon>Clytia</taxon>
    </lineage>
</organism>
<dbReference type="Gene3D" id="3.60.10.10">
    <property type="entry name" value="Endonuclease/exonuclease/phosphatase"/>
    <property type="match status" value="1"/>
</dbReference>